<feature type="binding site" evidence="6">
    <location>
        <position position="120"/>
    </location>
    <ligand>
        <name>GTP</name>
        <dbReference type="ChEBI" id="CHEBI:37565"/>
    </ligand>
</feature>
<feature type="binding site" evidence="6">
    <location>
        <position position="40"/>
    </location>
    <ligand>
        <name>GTP</name>
        <dbReference type="ChEBI" id="CHEBI:37565"/>
    </ligand>
</feature>
<sequence length="181" mass="18867">MLSLPSDLRESFKEPLGPVYTDAGALLSDAGRPVIAVGDVVAYHLREAGFRPAVAVIDGRTEREAVDDEVRAALSDPERRRDVENAPGTLGEPLLSALADAVDDHDSESDPVTIVVDGEEDLATLPAVLVAPLGATVVYGQPGEGMVRVAVTPDTKAEMRSLLERMDGDVAGALAALGVDA</sequence>
<dbReference type="Proteomes" id="UP000546257">
    <property type="component" value="Unassembled WGS sequence"/>
</dbReference>
<reference evidence="7 8" key="1">
    <citation type="submission" date="2020-08" db="EMBL/GenBank/DDBJ databases">
        <authorList>
            <person name="Seo M.-J."/>
        </authorList>
    </citation>
    <scope>NUCLEOTIDE SEQUENCE [LARGE SCALE GENOMIC DNA]</scope>
    <source>
        <strain evidence="7 8">MBLA0160</strain>
    </source>
</reference>
<comment type="similarity">
    <text evidence="6">Belongs to the GTP-dependent DPCK family.</text>
</comment>
<dbReference type="EC" id="2.7.1.237" evidence="6"/>
<comment type="catalytic activity">
    <reaction evidence="6">
        <text>3'-dephospho-CoA + GTP = GDP + CoA + H(+)</text>
        <dbReference type="Rhea" id="RHEA:61156"/>
        <dbReference type="ChEBI" id="CHEBI:15378"/>
        <dbReference type="ChEBI" id="CHEBI:37565"/>
        <dbReference type="ChEBI" id="CHEBI:57287"/>
        <dbReference type="ChEBI" id="CHEBI:57328"/>
        <dbReference type="ChEBI" id="CHEBI:58189"/>
        <dbReference type="EC" id="2.7.1.237"/>
    </reaction>
</comment>
<organism evidence="7 8">
    <name type="scientific">Halobellus ruber</name>
    <dbReference type="NCBI Taxonomy" id="2761102"/>
    <lineage>
        <taxon>Archaea</taxon>
        <taxon>Methanobacteriati</taxon>
        <taxon>Methanobacteriota</taxon>
        <taxon>Stenosarchaea group</taxon>
        <taxon>Halobacteria</taxon>
        <taxon>Halobacteriales</taxon>
        <taxon>Haloferacaceae</taxon>
        <taxon>Halobellus</taxon>
    </lineage>
</organism>
<evidence type="ECO:0000313" key="8">
    <source>
        <dbReference type="Proteomes" id="UP000546257"/>
    </source>
</evidence>
<dbReference type="Pfam" id="PF04019">
    <property type="entry name" value="DUF359"/>
    <property type="match status" value="1"/>
</dbReference>
<name>A0A7J9SJ15_9EURY</name>
<comment type="caution">
    <text evidence="6">Lacks conserved residue(s) required for the propagation of feature annotation.</text>
</comment>
<feature type="binding site" evidence="6">
    <location>
        <position position="41"/>
    </location>
    <ligand>
        <name>GTP</name>
        <dbReference type="ChEBI" id="CHEBI:37565"/>
    </ligand>
</feature>
<dbReference type="RefSeq" id="WP_185192893.1">
    <property type="nucleotide sequence ID" value="NZ_JACKXD010000003.1"/>
</dbReference>
<protein>
    <recommendedName>
        <fullName evidence="6">GTP-dependent dephospho-CoA kinase</fullName>
        <ecNumber evidence="6">2.7.1.237</ecNumber>
    </recommendedName>
    <alternativeName>
        <fullName evidence="6">Dephospho-coenzyme A kinase</fullName>
        <shortName evidence="6">DPCK</shortName>
    </alternativeName>
</protein>
<comment type="caution">
    <text evidence="7">The sequence shown here is derived from an EMBL/GenBank/DDBJ whole genome shotgun (WGS) entry which is preliminary data.</text>
</comment>
<dbReference type="PANTHER" id="PTHR40732">
    <property type="entry name" value="UPF0218 PROTEIN TK1697"/>
    <property type="match status" value="1"/>
</dbReference>
<feature type="binding site" evidence="6">
    <location>
        <position position="39"/>
    </location>
    <ligand>
        <name>GTP</name>
        <dbReference type="ChEBI" id="CHEBI:37565"/>
    </ligand>
</feature>
<dbReference type="UniPathway" id="UPA00241"/>
<dbReference type="GO" id="GO:0005525">
    <property type="term" value="F:GTP binding"/>
    <property type="evidence" value="ECO:0007669"/>
    <property type="project" value="UniProtKB-UniRule"/>
</dbReference>
<keyword evidence="3 6" id="KW-0418">Kinase</keyword>
<feature type="binding site" evidence="6">
    <location>
        <position position="58"/>
    </location>
    <ligand>
        <name>GTP</name>
        <dbReference type="ChEBI" id="CHEBI:37565"/>
    </ligand>
</feature>
<keyword evidence="1 6" id="KW-0808">Transferase</keyword>
<keyword evidence="8" id="KW-1185">Reference proteome</keyword>
<proteinExistence type="inferred from homology"/>
<gene>
    <name evidence="7" type="ORF">H5V44_09510</name>
</gene>
<dbReference type="HAMAP" id="MF_00590">
    <property type="entry name" value="Dephospho_CoA_kinase_GTP_dep"/>
    <property type="match status" value="1"/>
</dbReference>
<keyword evidence="2 6" id="KW-0547">Nucleotide-binding</keyword>
<evidence type="ECO:0000313" key="7">
    <source>
        <dbReference type="EMBL" id="MBB6646522.1"/>
    </source>
</evidence>
<dbReference type="GO" id="GO:0015937">
    <property type="term" value="P:coenzyme A biosynthetic process"/>
    <property type="evidence" value="ECO:0007669"/>
    <property type="project" value="UniProtKB-UniRule"/>
</dbReference>
<dbReference type="AlphaFoldDB" id="A0A7J9SJ15"/>
<dbReference type="GO" id="GO:0016301">
    <property type="term" value="F:kinase activity"/>
    <property type="evidence" value="ECO:0007669"/>
    <property type="project" value="UniProtKB-UniRule"/>
</dbReference>
<dbReference type="InterPro" id="IPR007164">
    <property type="entry name" value="GTP-dep_dephospho-CoA_kin"/>
</dbReference>
<evidence type="ECO:0000256" key="2">
    <source>
        <dbReference type="ARBA" id="ARBA00022741"/>
    </source>
</evidence>
<evidence type="ECO:0000256" key="5">
    <source>
        <dbReference type="ARBA" id="ARBA00023134"/>
    </source>
</evidence>
<comment type="function">
    <text evidence="6">Catalyzes the GTP-dependent phosphorylation of the 3'-hydroxyl group of dephosphocoenzyme A to form coenzyme A (CoA).</text>
</comment>
<dbReference type="EMBL" id="JACKXD010000003">
    <property type="protein sequence ID" value="MBB6646522.1"/>
    <property type="molecule type" value="Genomic_DNA"/>
</dbReference>
<evidence type="ECO:0000256" key="3">
    <source>
        <dbReference type="ARBA" id="ARBA00022777"/>
    </source>
</evidence>
<dbReference type="PIRSF" id="PIRSF006533">
    <property type="entry name" value="UCP006533"/>
    <property type="match status" value="1"/>
</dbReference>
<keyword evidence="5 6" id="KW-0342">GTP-binding</keyword>
<accession>A0A7J9SJ15</accession>
<evidence type="ECO:0000256" key="6">
    <source>
        <dbReference type="HAMAP-Rule" id="MF_00590"/>
    </source>
</evidence>
<evidence type="ECO:0000256" key="1">
    <source>
        <dbReference type="ARBA" id="ARBA00022679"/>
    </source>
</evidence>
<evidence type="ECO:0000256" key="4">
    <source>
        <dbReference type="ARBA" id="ARBA00022993"/>
    </source>
</evidence>
<comment type="pathway">
    <text evidence="6">Cofactor biosynthesis; coenzyme A biosynthesis.</text>
</comment>
<dbReference type="PANTHER" id="PTHR40732:SF1">
    <property type="entry name" value="GTP-DEPENDENT DEPHOSPHO-COA KINASE"/>
    <property type="match status" value="1"/>
</dbReference>
<keyword evidence="4 6" id="KW-0173">Coenzyme A biosynthesis</keyword>